<accession>A0A1H6F635</accession>
<dbReference type="Proteomes" id="UP000236724">
    <property type="component" value="Unassembled WGS sequence"/>
</dbReference>
<dbReference type="RefSeq" id="WP_103919486.1">
    <property type="nucleotide sequence ID" value="NZ_FMSV02000363.1"/>
</dbReference>
<dbReference type="EMBL" id="FMSV02000363">
    <property type="protein sequence ID" value="SEH05582.1"/>
    <property type="molecule type" value="Genomic_DNA"/>
</dbReference>
<evidence type="ECO:0000313" key="2">
    <source>
        <dbReference type="EMBL" id="SEH05582.1"/>
    </source>
</evidence>
<keyword evidence="1" id="KW-1133">Transmembrane helix</keyword>
<dbReference type="EMBL" id="FMSV02000539">
    <property type="protein sequence ID" value="SEH07743.1"/>
    <property type="molecule type" value="Genomic_DNA"/>
</dbReference>
<keyword evidence="1" id="KW-0472">Membrane</keyword>
<proteinExistence type="predicted"/>
<protein>
    <submittedName>
        <fullName evidence="2">Uncharacterized protein</fullName>
    </submittedName>
</protein>
<name>A0A1H6F635_9GAMM</name>
<keyword evidence="1" id="KW-0812">Transmembrane</keyword>
<sequence length="99" mass="10963">MECILYCLASALLGLVLGYYAKGKQGIVSKLLKLIVFLLLALGVGALIFTFIWIVYGTELEVVMDDGSMKERSNQAVAFLEYVIKELLNLFQKIKDALG</sequence>
<organism evidence="2 4">
    <name type="scientific">Candidatus Venteria ishoeyi</name>
    <dbReference type="NCBI Taxonomy" id="1899563"/>
    <lineage>
        <taxon>Bacteria</taxon>
        <taxon>Pseudomonadati</taxon>
        <taxon>Pseudomonadota</taxon>
        <taxon>Gammaproteobacteria</taxon>
        <taxon>Thiotrichales</taxon>
        <taxon>Thiotrichaceae</taxon>
        <taxon>Venteria</taxon>
    </lineage>
</organism>
<evidence type="ECO:0000313" key="3">
    <source>
        <dbReference type="EMBL" id="SEH07743.1"/>
    </source>
</evidence>
<evidence type="ECO:0000256" key="1">
    <source>
        <dbReference type="SAM" id="Phobius"/>
    </source>
</evidence>
<dbReference type="AlphaFoldDB" id="A0A1H6F635"/>
<reference evidence="2 4" key="1">
    <citation type="submission" date="2016-10" db="EMBL/GenBank/DDBJ databases">
        <authorList>
            <person name="de Groot N.N."/>
        </authorList>
    </citation>
    <scope>NUCLEOTIDE SEQUENCE [LARGE SCALE GENOMIC DNA]</scope>
    <source>
        <strain evidence="2">MBHS1</strain>
    </source>
</reference>
<keyword evidence="4" id="KW-1185">Reference proteome</keyword>
<gene>
    <name evidence="2" type="ORF">MBHS_01437</name>
    <name evidence="3" type="ORF">MBHS_03628</name>
</gene>
<feature type="transmembrane region" description="Helical" evidence="1">
    <location>
        <begin position="34"/>
        <end position="56"/>
    </location>
</feature>
<evidence type="ECO:0000313" key="4">
    <source>
        <dbReference type="Proteomes" id="UP000236724"/>
    </source>
</evidence>